<dbReference type="GO" id="GO:0007165">
    <property type="term" value="P:signal transduction"/>
    <property type="evidence" value="ECO:0007669"/>
    <property type="project" value="TreeGrafter"/>
</dbReference>
<sequence>MVPEEATAVTFSCLLRELVRGSKLFIKRAMGRLREDLARLYFQQLIYATDFCRNHSVYHRDLKPDNLLLDEDNNLNVTDFGLSAFSEHLKQDGLLHTTCGTQAYIEANSDMWSCGVILCFLLGSCRFKTIILWPCIGRFTEESSSVRVFLLRSTSVGH</sequence>
<dbReference type="InterPro" id="IPR011009">
    <property type="entry name" value="Kinase-like_dom_sf"/>
</dbReference>
<dbReference type="SMART" id="SM00220">
    <property type="entry name" value="S_TKc"/>
    <property type="match status" value="1"/>
</dbReference>
<keyword evidence="3" id="KW-0547">Nucleotide-binding</keyword>
<reference evidence="7" key="1">
    <citation type="journal article" date="2023" name="Plant J.">
        <title>Genome sequences and population genomics provide insights into the demographic history, inbreeding, and mutation load of two 'living fossil' tree species of Dipteronia.</title>
        <authorList>
            <person name="Feng Y."/>
            <person name="Comes H.P."/>
            <person name="Chen J."/>
            <person name="Zhu S."/>
            <person name="Lu R."/>
            <person name="Zhang X."/>
            <person name="Li P."/>
            <person name="Qiu J."/>
            <person name="Olsen K.M."/>
            <person name="Qiu Y."/>
        </authorList>
    </citation>
    <scope>NUCLEOTIDE SEQUENCE</scope>
    <source>
        <strain evidence="7">NBL</strain>
    </source>
</reference>
<protein>
    <recommendedName>
        <fullName evidence="6">Protein kinase domain-containing protein</fullName>
    </recommendedName>
</protein>
<comment type="caution">
    <text evidence="7">The sequence shown here is derived from an EMBL/GenBank/DDBJ whole genome shotgun (WGS) entry which is preliminary data.</text>
</comment>
<dbReference type="Proteomes" id="UP001281410">
    <property type="component" value="Unassembled WGS sequence"/>
</dbReference>
<dbReference type="GO" id="GO:0004674">
    <property type="term" value="F:protein serine/threonine kinase activity"/>
    <property type="evidence" value="ECO:0007669"/>
    <property type="project" value="UniProtKB-KW"/>
</dbReference>
<keyword evidence="2" id="KW-0808">Transferase</keyword>
<evidence type="ECO:0000256" key="1">
    <source>
        <dbReference type="ARBA" id="ARBA00022527"/>
    </source>
</evidence>
<dbReference type="PROSITE" id="PS50011">
    <property type="entry name" value="PROTEIN_KINASE_DOM"/>
    <property type="match status" value="1"/>
</dbReference>
<dbReference type="GO" id="GO:0005524">
    <property type="term" value="F:ATP binding"/>
    <property type="evidence" value="ECO:0007669"/>
    <property type="project" value="UniProtKB-KW"/>
</dbReference>
<evidence type="ECO:0000256" key="4">
    <source>
        <dbReference type="ARBA" id="ARBA00022777"/>
    </source>
</evidence>
<proteinExistence type="predicted"/>
<dbReference type="InterPro" id="IPR008271">
    <property type="entry name" value="Ser/Thr_kinase_AS"/>
</dbReference>
<keyword evidence="5" id="KW-0067">ATP-binding</keyword>
<evidence type="ECO:0000256" key="2">
    <source>
        <dbReference type="ARBA" id="ARBA00022679"/>
    </source>
</evidence>
<dbReference type="Gene3D" id="1.10.510.10">
    <property type="entry name" value="Transferase(Phosphotransferase) domain 1"/>
    <property type="match status" value="1"/>
</dbReference>
<gene>
    <name evidence="7" type="ORF">Dsin_009561</name>
</gene>
<dbReference type="PANTHER" id="PTHR43895:SF91">
    <property type="entry name" value="CBL-INTERACTING SERINE_THREONINE-PROTEIN KINASE 6"/>
    <property type="match status" value="1"/>
</dbReference>
<dbReference type="InterPro" id="IPR000719">
    <property type="entry name" value="Prot_kinase_dom"/>
</dbReference>
<accession>A0AAE0AQR6</accession>
<dbReference type="SUPFAM" id="SSF56112">
    <property type="entry name" value="Protein kinase-like (PK-like)"/>
    <property type="match status" value="1"/>
</dbReference>
<name>A0AAE0AQR6_9ROSI</name>
<keyword evidence="8" id="KW-1185">Reference proteome</keyword>
<keyword evidence="1" id="KW-0723">Serine/threonine-protein kinase</keyword>
<keyword evidence="4" id="KW-0418">Kinase</keyword>
<organism evidence="7 8">
    <name type="scientific">Dipteronia sinensis</name>
    <dbReference type="NCBI Taxonomy" id="43782"/>
    <lineage>
        <taxon>Eukaryota</taxon>
        <taxon>Viridiplantae</taxon>
        <taxon>Streptophyta</taxon>
        <taxon>Embryophyta</taxon>
        <taxon>Tracheophyta</taxon>
        <taxon>Spermatophyta</taxon>
        <taxon>Magnoliopsida</taxon>
        <taxon>eudicotyledons</taxon>
        <taxon>Gunneridae</taxon>
        <taxon>Pentapetalae</taxon>
        <taxon>rosids</taxon>
        <taxon>malvids</taxon>
        <taxon>Sapindales</taxon>
        <taxon>Sapindaceae</taxon>
        <taxon>Hippocastanoideae</taxon>
        <taxon>Acereae</taxon>
        <taxon>Dipteronia</taxon>
    </lineage>
</organism>
<dbReference type="Pfam" id="PF00069">
    <property type="entry name" value="Pkinase"/>
    <property type="match status" value="1"/>
</dbReference>
<evidence type="ECO:0000313" key="7">
    <source>
        <dbReference type="EMBL" id="KAK3222536.1"/>
    </source>
</evidence>
<feature type="domain" description="Protein kinase" evidence="6">
    <location>
        <begin position="1"/>
        <end position="158"/>
    </location>
</feature>
<dbReference type="PROSITE" id="PS00108">
    <property type="entry name" value="PROTEIN_KINASE_ST"/>
    <property type="match status" value="1"/>
</dbReference>
<evidence type="ECO:0000256" key="5">
    <source>
        <dbReference type="ARBA" id="ARBA00022840"/>
    </source>
</evidence>
<evidence type="ECO:0000313" key="8">
    <source>
        <dbReference type="Proteomes" id="UP001281410"/>
    </source>
</evidence>
<evidence type="ECO:0000259" key="6">
    <source>
        <dbReference type="PROSITE" id="PS50011"/>
    </source>
</evidence>
<dbReference type="EMBL" id="JANJYJ010000003">
    <property type="protein sequence ID" value="KAK3222536.1"/>
    <property type="molecule type" value="Genomic_DNA"/>
</dbReference>
<dbReference type="PANTHER" id="PTHR43895">
    <property type="entry name" value="CALCIUM/CALMODULIN-DEPENDENT PROTEIN KINASE KINASE-RELATED"/>
    <property type="match status" value="1"/>
</dbReference>
<evidence type="ECO:0000256" key="3">
    <source>
        <dbReference type="ARBA" id="ARBA00022741"/>
    </source>
</evidence>
<dbReference type="AlphaFoldDB" id="A0AAE0AQR6"/>